<keyword evidence="3" id="KW-1185">Reference proteome</keyword>
<evidence type="ECO:0000256" key="1">
    <source>
        <dbReference type="SAM" id="MobiDB-lite"/>
    </source>
</evidence>
<name>A0A2R6XQF1_MARPO</name>
<evidence type="ECO:0000313" key="2">
    <source>
        <dbReference type="EMBL" id="PTQ48341.1"/>
    </source>
</evidence>
<feature type="compositionally biased region" description="Basic and acidic residues" evidence="1">
    <location>
        <begin position="24"/>
        <end position="46"/>
    </location>
</feature>
<evidence type="ECO:0000313" key="3">
    <source>
        <dbReference type="Proteomes" id="UP000244005"/>
    </source>
</evidence>
<gene>
    <name evidence="2" type="ORF">MARPO_0005s0016</name>
</gene>
<dbReference type="EMBL" id="KZ772677">
    <property type="protein sequence ID" value="PTQ48341.1"/>
    <property type="molecule type" value="Genomic_DNA"/>
</dbReference>
<proteinExistence type="predicted"/>
<dbReference type="AlphaFoldDB" id="A0A2R6XQF1"/>
<dbReference type="Proteomes" id="UP000244005">
    <property type="component" value="Unassembled WGS sequence"/>
</dbReference>
<accession>A0A2R6XQF1</accession>
<feature type="region of interest" description="Disordered" evidence="1">
    <location>
        <begin position="1"/>
        <end position="74"/>
    </location>
</feature>
<dbReference type="OrthoDB" id="10533994at2759"/>
<feature type="compositionally biased region" description="Polar residues" evidence="1">
    <location>
        <begin position="1"/>
        <end position="18"/>
    </location>
</feature>
<reference evidence="3" key="1">
    <citation type="journal article" date="2017" name="Cell">
        <title>Insights into land plant evolution garnered from the Marchantia polymorpha genome.</title>
        <authorList>
            <person name="Bowman J.L."/>
            <person name="Kohchi T."/>
            <person name="Yamato K.T."/>
            <person name="Jenkins J."/>
            <person name="Shu S."/>
            <person name="Ishizaki K."/>
            <person name="Yamaoka S."/>
            <person name="Nishihama R."/>
            <person name="Nakamura Y."/>
            <person name="Berger F."/>
            <person name="Adam C."/>
            <person name="Aki S.S."/>
            <person name="Althoff F."/>
            <person name="Araki T."/>
            <person name="Arteaga-Vazquez M.A."/>
            <person name="Balasubrmanian S."/>
            <person name="Barry K."/>
            <person name="Bauer D."/>
            <person name="Boehm C.R."/>
            <person name="Briginshaw L."/>
            <person name="Caballero-Perez J."/>
            <person name="Catarino B."/>
            <person name="Chen F."/>
            <person name="Chiyoda S."/>
            <person name="Chovatia M."/>
            <person name="Davies K.M."/>
            <person name="Delmans M."/>
            <person name="Demura T."/>
            <person name="Dierschke T."/>
            <person name="Dolan L."/>
            <person name="Dorantes-Acosta A.E."/>
            <person name="Eklund D.M."/>
            <person name="Florent S.N."/>
            <person name="Flores-Sandoval E."/>
            <person name="Fujiyama A."/>
            <person name="Fukuzawa H."/>
            <person name="Galik B."/>
            <person name="Grimanelli D."/>
            <person name="Grimwood J."/>
            <person name="Grossniklaus U."/>
            <person name="Hamada T."/>
            <person name="Haseloff J."/>
            <person name="Hetherington A.J."/>
            <person name="Higo A."/>
            <person name="Hirakawa Y."/>
            <person name="Hundley H.N."/>
            <person name="Ikeda Y."/>
            <person name="Inoue K."/>
            <person name="Inoue S.I."/>
            <person name="Ishida S."/>
            <person name="Jia Q."/>
            <person name="Kakita M."/>
            <person name="Kanazawa T."/>
            <person name="Kawai Y."/>
            <person name="Kawashima T."/>
            <person name="Kennedy M."/>
            <person name="Kinose K."/>
            <person name="Kinoshita T."/>
            <person name="Kohara Y."/>
            <person name="Koide E."/>
            <person name="Komatsu K."/>
            <person name="Kopischke S."/>
            <person name="Kubo M."/>
            <person name="Kyozuka J."/>
            <person name="Lagercrantz U."/>
            <person name="Lin S.S."/>
            <person name="Lindquist E."/>
            <person name="Lipzen A.M."/>
            <person name="Lu C.W."/>
            <person name="De Luna E."/>
            <person name="Martienssen R.A."/>
            <person name="Minamino N."/>
            <person name="Mizutani M."/>
            <person name="Mizutani M."/>
            <person name="Mochizuki N."/>
            <person name="Monte I."/>
            <person name="Mosher R."/>
            <person name="Nagasaki H."/>
            <person name="Nakagami H."/>
            <person name="Naramoto S."/>
            <person name="Nishitani K."/>
            <person name="Ohtani M."/>
            <person name="Okamoto T."/>
            <person name="Okumura M."/>
            <person name="Phillips J."/>
            <person name="Pollak B."/>
            <person name="Reinders A."/>
            <person name="Rovekamp M."/>
            <person name="Sano R."/>
            <person name="Sawa S."/>
            <person name="Schmid M.W."/>
            <person name="Shirakawa M."/>
            <person name="Solano R."/>
            <person name="Spunde A."/>
            <person name="Suetsugu N."/>
            <person name="Sugano S."/>
            <person name="Sugiyama A."/>
            <person name="Sun R."/>
            <person name="Suzuki Y."/>
            <person name="Takenaka M."/>
            <person name="Takezawa D."/>
            <person name="Tomogane H."/>
            <person name="Tsuzuki M."/>
            <person name="Ueda T."/>
            <person name="Umeda M."/>
            <person name="Ward J.M."/>
            <person name="Watanabe Y."/>
            <person name="Yazaki K."/>
            <person name="Yokoyama R."/>
            <person name="Yoshitake Y."/>
            <person name="Yotsui I."/>
            <person name="Zachgo S."/>
            <person name="Schmutz J."/>
        </authorList>
    </citation>
    <scope>NUCLEOTIDE SEQUENCE [LARGE SCALE GENOMIC DNA]</scope>
    <source>
        <strain evidence="3">Tak-1</strain>
    </source>
</reference>
<protein>
    <submittedName>
        <fullName evidence="2">Uncharacterized protein</fullName>
    </submittedName>
</protein>
<organism evidence="2 3">
    <name type="scientific">Marchantia polymorpha</name>
    <name type="common">Common liverwort</name>
    <name type="synonym">Marchantia aquatica</name>
    <dbReference type="NCBI Taxonomy" id="3197"/>
    <lineage>
        <taxon>Eukaryota</taxon>
        <taxon>Viridiplantae</taxon>
        <taxon>Streptophyta</taxon>
        <taxon>Embryophyta</taxon>
        <taxon>Marchantiophyta</taxon>
        <taxon>Marchantiopsida</taxon>
        <taxon>Marchantiidae</taxon>
        <taxon>Marchantiales</taxon>
        <taxon>Marchantiaceae</taxon>
        <taxon>Marchantia</taxon>
    </lineage>
</organism>
<feature type="compositionally biased region" description="Basic and acidic residues" evidence="1">
    <location>
        <begin position="54"/>
        <end position="67"/>
    </location>
</feature>
<sequence>MPFCRSSAQLFKSTNRPTPGNRMRFTDSKSAKVAVLKRDDDLDERPPTSAIAQTEERARRRDRERRQKIERRRYSNALPFPLSLPHLWAPTVTLAHLPA</sequence>